<keyword evidence="3" id="KW-1185">Reference proteome</keyword>
<proteinExistence type="predicted"/>
<comment type="caution">
    <text evidence="2">The sequence shown here is derived from an EMBL/GenBank/DDBJ whole genome shotgun (WGS) entry which is preliminary data.</text>
</comment>
<evidence type="ECO:0000256" key="1">
    <source>
        <dbReference type="SAM" id="MobiDB-lite"/>
    </source>
</evidence>
<dbReference type="RefSeq" id="WP_256407087.1">
    <property type="nucleotide sequence ID" value="NZ_CP187154.1"/>
</dbReference>
<dbReference type="AlphaFoldDB" id="A0ABD6D4F6"/>
<protein>
    <submittedName>
        <fullName evidence="2">Uncharacterized protein</fullName>
    </submittedName>
</protein>
<feature type="region of interest" description="Disordered" evidence="1">
    <location>
        <begin position="1"/>
        <end position="20"/>
    </location>
</feature>
<evidence type="ECO:0000313" key="3">
    <source>
        <dbReference type="Proteomes" id="UP001597075"/>
    </source>
</evidence>
<dbReference type="EMBL" id="JBHUDL010000032">
    <property type="protein sequence ID" value="MFD1635425.1"/>
    <property type="molecule type" value="Genomic_DNA"/>
</dbReference>
<evidence type="ECO:0000313" key="2">
    <source>
        <dbReference type="EMBL" id="MFD1635425.1"/>
    </source>
</evidence>
<organism evidence="2 3">
    <name type="scientific">Haloplanus ruber</name>
    <dbReference type="NCBI Taxonomy" id="869892"/>
    <lineage>
        <taxon>Archaea</taxon>
        <taxon>Methanobacteriati</taxon>
        <taxon>Methanobacteriota</taxon>
        <taxon>Stenosarchaea group</taxon>
        <taxon>Halobacteria</taxon>
        <taxon>Halobacteriales</taxon>
        <taxon>Haloferacaceae</taxon>
        <taxon>Haloplanus</taxon>
    </lineage>
</organism>
<gene>
    <name evidence="2" type="ORF">ACFSBJ_17045</name>
</gene>
<dbReference type="Proteomes" id="UP001597075">
    <property type="component" value="Unassembled WGS sequence"/>
</dbReference>
<sequence>MPANTQLIDDDVPRTPPTDSAECELERQYEWLFRRFTAPEWDVSEFHIETNDHAETDATAFEGALSHESGSLVQLLPFDPEAHQREAPIFHATRVRLRDATEDTNHYITVAEPTDEWASAPFPREEFLGKRAHPRSSARKQIVAHEQAAVHDEDDLILETDGGARGYALTTAKETVLAVFGATQSVTKQKRKQAGLEGFL</sequence>
<accession>A0ABD6D4F6</accession>
<name>A0ABD6D4F6_9EURY</name>
<reference evidence="2 3" key="1">
    <citation type="journal article" date="2019" name="Int. J. Syst. Evol. Microbiol.">
        <title>The Global Catalogue of Microorganisms (GCM) 10K type strain sequencing project: providing services to taxonomists for standard genome sequencing and annotation.</title>
        <authorList>
            <consortium name="The Broad Institute Genomics Platform"/>
            <consortium name="The Broad Institute Genome Sequencing Center for Infectious Disease"/>
            <person name="Wu L."/>
            <person name="Ma J."/>
        </authorList>
    </citation>
    <scope>NUCLEOTIDE SEQUENCE [LARGE SCALE GENOMIC DNA]</scope>
    <source>
        <strain evidence="2 3">CGMCC 1.10594</strain>
    </source>
</reference>